<name>A0A0A7NP35_9CAUD</name>
<keyword evidence="2" id="KW-1185">Reference proteome</keyword>
<evidence type="ECO:0000313" key="1">
    <source>
        <dbReference type="EMBL" id="AIZ94709.1"/>
    </source>
</evidence>
<accession>A0A0A7NP35</accession>
<dbReference type="RefSeq" id="YP_009222321.1">
    <property type="nucleotide sequence ID" value="NC_029058.1"/>
</dbReference>
<dbReference type="KEGG" id="vg:26793871"/>
<reference evidence="1 2" key="2">
    <citation type="journal article" date="2015" name="Biotechnol. Biofuels">
        <title>Bacteriophage application restores ethanol fermentation characteristics disrupted by Lactobacillus fermentum.</title>
        <authorList>
            <person name="Liu M."/>
            <person name="Bischoff K.M."/>
            <person name="Gill J.J."/>
            <person name="Mire-Criscione M.D."/>
            <person name="Berry J.D."/>
            <person name="Young R."/>
            <person name="Summer E.J."/>
        </authorList>
    </citation>
    <scope>NUCLEOTIDE SEQUENCE [LARGE SCALE GENOMIC DNA]</scope>
</reference>
<evidence type="ECO:0000313" key="2">
    <source>
        <dbReference type="Proteomes" id="UP000030922"/>
    </source>
</evidence>
<reference evidence="2" key="1">
    <citation type="submission" date="2014-10" db="EMBL/GenBank/DDBJ databases">
        <title>Characterization of Lactobacillus fermentum phage vB_S_LfeInf.</title>
        <authorList>
            <person name="Liu M."/>
            <person name="Gill J.J."/>
            <person name="Berry J."/>
            <person name="Young R.III."/>
            <person name="Summer E.J."/>
        </authorList>
    </citation>
    <scope>NUCLEOTIDE SEQUENCE [LARGE SCALE GENOMIC DNA]</scope>
</reference>
<dbReference type="GeneID" id="26793871"/>
<dbReference type="EMBL" id="KP054477">
    <property type="protein sequence ID" value="AIZ94709.1"/>
    <property type="molecule type" value="Genomic_DNA"/>
</dbReference>
<protein>
    <submittedName>
        <fullName evidence="1">Uncharacterized protein</fullName>
    </submittedName>
</protein>
<gene>
    <name evidence="1" type="ORF">LfeInf_083</name>
</gene>
<dbReference type="Proteomes" id="UP000030922">
    <property type="component" value="Segment"/>
</dbReference>
<proteinExistence type="predicted"/>
<sequence>MAYKVVNPYGVVLQVDDLVSWCATGPYYKDGWTAQDCVDYLVSTGQYKVYDLETKTLYVPEMYNNDKHQQLINQLLMSSK</sequence>
<organism evidence="1 2">
    <name type="scientific">Lactobacillus phage LfeInf</name>
    <dbReference type="NCBI Taxonomy" id="1567484"/>
    <lineage>
        <taxon>Viruses</taxon>
        <taxon>Duplodnaviria</taxon>
        <taxon>Heunggongvirae</taxon>
        <taxon>Uroviricota</taxon>
        <taxon>Caudoviricetes</taxon>
        <taxon>Herelleviridae</taxon>
        <taxon>Hopescreekvirus</taxon>
        <taxon>Hopescreekvirus LfeInf</taxon>
    </lineage>
</organism>